<comment type="caution">
    <text evidence="1">The sequence shown here is derived from an EMBL/GenBank/DDBJ whole genome shotgun (WGS) entry which is preliminary data.</text>
</comment>
<protein>
    <submittedName>
        <fullName evidence="1">Uncharacterized protein</fullName>
    </submittedName>
</protein>
<keyword evidence="2" id="KW-1185">Reference proteome</keyword>
<sequence length="114" mass="13244">MIFNHRREQLVHDRSRQYYHKTTCPVYIKLDAETPRAATRYTLFADGVEVASTEDCLTAVAMWVSTFYVFNMTYPQCATRSLEFVQRVILNITDEMPPSRAILRLTNQLNAFSS</sequence>
<gene>
    <name evidence="1" type="ORF">HOLleu_24204</name>
</gene>
<dbReference type="EMBL" id="JAIZAY010000011">
    <property type="protein sequence ID" value="KAJ8033840.1"/>
    <property type="molecule type" value="Genomic_DNA"/>
</dbReference>
<dbReference type="OrthoDB" id="6512834at2759"/>
<proteinExistence type="predicted"/>
<dbReference type="Proteomes" id="UP001152320">
    <property type="component" value="Chromosome 11"/>
</dbReference>
<dbReference type="AlphaFoldDB" id="A0A9Q1H647"/>
<name>A0A9Q1H647_HOLLE</name>
<reference evidence="1" key="1">
    <citation type="submission" date="2021-10" db="EMBL/GenBank/DDBJ databases">
        <title>Tropical sea cucumber genome reveals ecological adaptation and Cuvierian tubules defense mechanism.</title>
        <authorList>
            <person name="Chen T."/>
        </authorList>
    </citation>
    <scope>NUCLEOTIDE SEQUENCE</scope>
    <source>
        <strain evidence="1">Nanhai2018</strain>
        <tissue evidence="1">Muscle</tissue>
    </source>
</reference>
<accession>A0A9Q1H647</accession>
<evidence type="ECO:0000313" key="1">
    <source>
        <dbReference type="EMBL" id="KAJ8033840.1"/>
    </source>
</evidence>
<organism evidence="1 2">
    <name type="scientific">Holothuria leucospilota</name>
    <name type="common">Black long sea cucumber</name>
    <name type="synonym">Mertensiothuria leucospilota</name>
    <dbReference type="NCBI Taxonomy" id="206669"/>
    <lineage>
        <taxon>Eukaryota</taxon>
        <taxon>Metazoa</taxon>
        <taxon>Echinodermata</taxon>
        <taxon>Eleutherozoa</taxon>
        <taxon>Echinozoa</taxon>
        <taxon>Holothuroidea</taxon>
        <taxon>Aspidochirotacea</taxon>
        <taxon>Aspidochirotida</taxon>
        <taxon>Holothuriidae</taxon>
        <taxon>Holothuria</taxon>
    </lineage>
</organism>
<evidence type="ECO:0000313" key="2">
    <source>
        <dbReference type="Proteomes" id="UP001152320"/>
    </source>
</evidence>